<protein>
    <recommendedName>
        <fullName evidence="8">Indole-3-glycerol phosphate synthase</fullName>
        <shortName evidence="8">IGPS</shortName>
        <ecNumber evidence="8">4.1.1.48</ecNumber>
    </recommendedName>
</protein>
<dbReference type="HAMAP" id="MF_00134_B">
    <property type="entry name" value="IGPS_B"/>
    <property type="match status" value="1"/>
</dbReference>
<dbReference type="CDD" id="cd00331">
    <property type="entry name" value="IGPS"/>
    <property type="match status" value="1"/>
</dbReference>
<dbReference type="InterPro" id="IPR045186">
    <property type="entry name" value="Indole-3-glycerol_P_synth"/>
</dbReference>
<comment type="caution">
    <text evidence="10">The sequence shown here is derived from an EMBL/GenBank/DDBJ whole genome shotgun (WGS) entry which is preliminary data.</text>
</comment>
<dbReference type="UniPathway" id="UPA00035">
    <property type="reaction ID" value="UER00043"/>
</dbReference>
<dbReference type="Pfam" id="PF00218">
    <property type="entry name" value="IGPS"/>
    <property type="match status" value="1"/>
</dbReference>
<dbReference type="GO" id="GO:0004425">
    <property type="term" value="F:indole-3-glycerol-phosphate synthase activity"/>
    <property type="evidence" value="ECO:0007669"/>
    <property type="project" value="UniProtKB-UniRule"/>
</dbReference>
<dbReference type="EC" id="4.1.1.48" evidence="8"/>
<dbReference type="NCBIfam" id="NF001377">
    <property type="entry name" value="PRK00278.2-4"/>
    <property type="match status" value="1"/>
</dbReference>
<dbReference type="Gene3D" id="3.20.20.70">
    <property type="entry name" value="Aldolase class I"/>
    <property type="match status" value="1"/>
</dbReference>
<keyword evidence="11" id="KW-1185">Reference proteome</keyword>
<dbReference type="GO" id="GO:0000162">
    <property type="term" value="P:L-tryptophan biosynthetic process"/>
    <property type="evidence" value="ECO:0007669"/>
    <property type="project" value="UniProtKB-UniRule"/>
</dbReference>
<dbReference type="GO" id="GO:0004640">
    <property type="term" value="F:phosphoribosylanthranilate isomerase activity"/>
    <property type="evidence" value="ECO:0007669"/>
    <property type="project" value="TreeGrafter"/>
</dbReference>
<keyword evidence="3 8" id="KW-0028">Amino-acid biosynthesis</keyword>
<dbReference type="FunFam" id="3.20.20.70:FF:000024">
    <property type="entry name" value="Indole-3-glycerol phosphate synthase"/>
    <property type="match status" value="1"/>
</dbReference>
<comment type="pathway">
    <text evidence="2 8">Amino-acid biosynthesis; L-tryptophan biosynthesis; L-tryptophan from chorismate: step 4/5.</text>
</comment>
<comment type="similarity">
    <text evidence="8">Belongs to the TrpC family.</text>
</comment>
<dbReference type="OrthoDB" id="9804217at2"/>
<dbReference type="AlphaFoldDB" id="A0A4Q4KQ84"/>
<evidence type="ECO:0000313" key="11">
    <source>
        <dbReference type="Proteomes" id="UP000293952"/>
    </source>
</evidence>
<keyword evidence="6 8" id="KW-0057">Aromatic amino acid biosynthesis</keyword>
<evidence type="ECO:0000313" key="10">
    <source>
        <dbReference type="EMBL" id="RYM35636.1"/>
    </source>
</evidence>
<evidence type="ECO:0000256" key="6">
    <source>
        <dbReference type="ARBA" id="ARBA00023141"/>
    </source>
</evidence>
<evidence type="ECO:0000256" key="7">
    <source>
        <dbReference type="ARBA" id="ARBA00023239"/>
    </source>
</evidence>
<organism evidence="10 11">
    <name type="scientific">Brumimicrobium glaciale</name>
    <dbReference type="NCBI Taxonomy" id="200475"/>
    <lineage>
        <taxon>Bacteria</taxon>
        <taxon>Pseudomonadati</taxon>
        <taxon>Bacteroidota</taxon>
        <taxon>Flavobacteriia</taxon>
        <taxon>Flavobacteriales</taxon>
        <taxon>Crocinitomicaceae</taxon>
        <taxon>Brumimicrobium</taxon>
    </lineage>
</organism>
<accession>A0A4Q4KQ84</accession>
<dbReference type="SUPFAM" id="SSF51366">
    <property type="entry name" value="Ribulose-phoshate binding barrel"/>
    <property type="match status" value="1"/>
</dbReference>
<dbReference type="PANTHER" id="PTHR22854">
    <property type="entry name" value="TRYPTOPHAN BIOSYNTHESIS PROTEIN"/>
    <property type="match status" value="1"/>
</dbReference>
<dbReference type="InterPro" id="IPR011060">
    <property type="entry name" value="RibuloseP-bd_barrel"/>
</dbReference>
<proteinExistence type="inferred from homology"/>
<keyword evidence="4 8" id="KW-0210">Decarboxylase</keyword>
<evidence type="ECO:0000256" key="5">
    <source>
        <dbReference type="ARBA" id="ARBA00022822"/>
    </source>
</evidence>
<keyword evidence="7 8" id="KW-0456">Lyase</keyword>
<evidence type="ECO:0000256" key="1">
    <source>
        <dbReference type="ARBA" id="ARBA00001633"/>
    </source>
</evidence>
<evidence type="ECO:0000256" key="2">
    <source>
        <dbReference type="ARBA" id="ARBA00004696"/>
    </source>
</evidence>
<dbReference type="RefSeq" id="WP_130092003.1">
    <property type="nucleotide sequence ID" value="NZ_SETE01000001.1"/>
</dbReference>
<dbReference type="PANTHER" id="PTHR22854:SF2">
    <property type="entry name" value="INDOLE-3-GLYCEROL-PHOSPHATE SYNTHASE"/>
    <property type="match status" value="1"/>
</dbReference>
<evidence type="ECO:0000256" key="4">
    <source>
        <dbReference type="ARBA" id="ARBA00022793"/>
    </source>
</evidence>
<sequence>MNILEQIVDYKRQVVQEAKGLITIKSLEQSIFFETTPVSMKAYLTRKDKVGIIAEIKRSSPSTGIINNRIDVEKLSINYMQAGASALSVLTDAQYFGGSNTDLEIARKNNYCPILRKDFIIDEYQIIEAKSNGADCILLIAACLSPQECKNLAAFAKSLKLEVLLEVQVKEEIERHVNANIDIIGVNNRNLKDFSTNISNSVELFEFLPKELVKISESGIKTAEQMVELKKAGFDGFLIGGYFMQYDDPGQACKTLIENYKSLIK</sequence>
<dbReference type="Proteomes" id="UP000293952">
    <property type="component" value="Unassembled WGS sequence"/>
</dbReference>
<reference evidence="10 11" key="1">
    <citation type="submission" date="2019-02" db="EMBL/GenBank/DDBJ databases">
        <title>Genome sequence of the sea-ice species Brumimicrobium glaciale.</title>
        <authorList>
            <person name="Bowman J.P."/>
        </authorList>
    </citation>
    <scope>NUCLEOTIDE SEQUENCE [LARGE SCALE GENOMIC DNA]</scope>
    <source>
        <strain evidence="10 11">IC156</strain>
    </source>
</reference>
<dbReference type="InterPro" id="IPR013785">
    <property type="entry name" value="Aldolase_TIM"/>
</dbReference>
<dbReference type="PROSITE" id="PS00614">
    <property type="entry name" value="IGPS"/>
    <property type="match status" value="1"/>
</dbReference>
<dbReference type="InterPro" id="IPR001468">
    <property type="entry name" value="Indole-3-GlycerolPSynthase_CS"/>
</dbReference>
<evidence type="ECO:0000259" key="9">
    <source>
        <dbReference type="Pfam" id="PF00218"/>
    </source>
</evidence>
<keyword evidence="5 8" id="KW-0822">Tryptophan biosynthesis</keyword>
<evidence type="ECO:0000256" key="8">
    <source>
        <dbReference type="HAMAP-Rule" id="MF_00134"/>
    </source>
</evidence>
<comment type="catalytic activity">
    <reaction evidence="1 8">
        <text>1-(2-carboxyphenylamino)-1-deoxy-D-ribulose 5-phosphate + H(+) = (1S,2R)-1-C-(indol-3-yl)glycerol 3-phosphate + CO2 + H2O</text>
        <dbReference type="Rhea" id="RHEA:23476"/>
        <dbReference type="ChEBI" id="CHEBI:15377"/>
        <dbReference type="ChEBI" id="CHEBI:15378"/>
        <dbReference type="ChEBI" id="CHEBI:16526"/>
        <dbReference type="ChEBI" id="CHEBI:58613"/>
        <dbReference type="ChEBI" id="CHEBI:58866"/>
        <dbReference type="EC" id="4.1.1.48"/>
    </reaction>
</comment>
<dbReference type="EMBL" id="SETE01000001">
    <property type="protein sequence ID" value="RYM35636.1"/>
    <property type="molecule type" value="Genomic_DNA"/>
</dbReference>
<gene>
    <name evidence="8 10" type="primary">trpC</name>
    <name evidence="10" type="ORF">ERX46_01200</name>
</gene>
<name>A0A4Q4KQ84_9FLAO</name>
<evidence type="ECO:0000256" key="3">
    <source>
        <dbReference type="ARBA" id="ARBA00022605"/>
    </source>
</evidence>
<feature type="domain" description="Indole-3-glycerol phosphate synthase" evidence="9">
    <location>
        <begin position="4"/>
        <end position="256"/>
    </location>
</feature>
<dbReference type="InterPro" id="IPR013798">
    <property type="entry name" value="Indole-3-glycerol_P_synth_dom"/>
</dbReference>